<dbReference type="EMBL" id="JACBZX010000001">
    <property type="protein sequence ID" value="NYG37131.1"/>
    <property type="molecule type" value="Genomic_DNA"/>
</dbReference>
<feature type="transmembrane region" description="Helical" evidence="7">
    <location>
        <begin position="249"/>
        <end position="273"/>
    </location>
</feature>
<dbReference type="GO" id="GO:0016020">
    <property type="term" value="C:membrane"/>
    <property type="evidence" value="ECO:0007669"/>
    <property type="project" value="UniProtKB-SubCell"/>
</dbReference>
<reference evidence="9 10" key="1">
    <citation type="submission" date="2020-07" db="EMBL/GenBank/DDBJ databases">
        <title>Sequencing the genomes of 1000 actinobacteria strains.</title>
        <authorList>
            <person name="Klenk H.-P."/>
        </authorList>
    </citation>
    <scope>NUCLEOTIDE SEQUENCE [LARGE SCALE GENOMIC DNA]</scope>
    <source>
        <strain evidence="9 10">DSM 24723</strain>
    </source>
</reference>
<feature type="domain" description="NADH:quinone oxidoreductase/Mrp antiporter transmembrane" evidence="8">
    <location>
        <begin position="170"/>
        <end position="456"/>
    </location>
</feature>
<gene>
    <name evidence="9" type="ORF">BJY28_001600</name>
</gene>
<proteinExistence type="predicted"/>
<dbReference type="AlphaFoldDB" id="A0A852XF96"/>
<feature type="transmembrane region" description="Helical" evidence="7">
    <location>
        <begin position="205"/>
        <end position="229"/>
    </location>
</feature>
<evidence type="ECO:0000256" key="5">
    <source>
        <dbReference type="RuleBase" id="RU000320"/>
    </source>
</evidence>
<dbReference type="GO" id="GO:0012505">
    <property type="term" value="C:endomembrane system"/>
    <property type="evidence" value="ECO:0007669"/>
    <property type="project" value="UniProtKB-SubCell"/>
</dbReference>
<feature type="transmembrane region" description="Helical" evidence="7">
    <location>
        <begin position="343"/>
        <end position="361"/>
    </location>
</feature>
<dbReference type="RefSeq" id="WP_179462547.1">
    <property type="nucleotide sequence ID" value="NZ_JACBZX010000001.1"/>
</dbReference>
<feature type="transmembrane region" description="Helical" evidence="7">
    <location>
        <begin position="443"/>
        <end position="463"/>
    </location>
</feature>
<evidence type="ECO:0000256" key="1">
    <source>
        <dbReference type="ARBA" id="ARBA00004127"/>
    </source>
</evidence>
<dbReference type="Proteomes" id="UP000592181">
    <property type="component" value="Unassembled WGS sequence"/>
</dbReference>
<evidence type="ECO:0000256" key="4">
    <source>
        <dbReference type="ARBA" id="ARBA00023136"/>
    </source>
</evidence>
<dbReference type="InterPro" id="IPR001750">
    <property type="entry name" value="ND/Mrp_TM"/>
</dbReference>
<evidence type="ECO:0000256" key="7">
    <source>
        <dbReference type="SAM" id="Phobius"/>
    </source>
</evidence>
<comment type="caution">
    <text evidence="9">The sequence shown here is derived from an EMBL/GenBank/DDBJ whole genome shotgun (WGS) entry which is preliminary data.</text>
</comment>
<name>A0A852XF96_9MICO</name>
<evidence type="ECO:0000259" key="8">
    <source>
        <dbReference type="Pfam" id="PF00361"/>
    </source>
</evidence>
<dbReference type="Pfam" id="PF00361">
    <property type="entry name" value="Proton_antipo_M"/>
    <property type="match status" value="1"/>
</dbReference>
<comment type="subcellular location">
    <subcellularLocation>
        <location evidence="1">Endomembrane system</location>
        <topology evidence="1">Multi-pass membrane protein</topology>
    </subcellularLocation>
    <subcellularLocation>
        <location evidence="5">Membrane</location>
        <topology evidence="5">Multi-pass membrane protein</topology>
    </subcellularLocation>
</comment>
<keyword evidence="10" id="KW-1185">Reference proteome</keyword>
<evidence type="ECO:0000313" key="9">
    <source>
        <dbReference type="EMBL" id="NYG37131.1"/>
    </source>
</evidence>
<feature type="transmembrane region" description="Helical" evidence="7">
    <location>
        <begin position="285"/>
        <end position="312"/>
    </location>
</feature>
<feature type="region of interest" description="Disordered" evidence="6">
    <location>
        <begin position="123"/>
        <end position="146"/>
    </location>
</feature>
<feature type="transmembrane region" description="Helical" evidence="7">
    <location>
        <begin position="412"/>
        <end position="431"/>
    </location>
</feature>
<evidence type="ECO:0000313" key="10">
    <source>
        <dbReference type="Proteomes" id="UP000592181"/>
    </source>
</evidence>
<feature type="transmembrane region" description="Helical" evidence="7">
    <location>
        <begin position="36"/>
        <end position="55"/>
    </location>
</feature>
<evidence type="ECO:0000256" key="6">
    <source>
        <dbReference type="SAM" id="MobiDB-lite"/>
    </source>
</evidence>
<feature type="transmembrane region" description="Helical" evidence="7">
    <location>
        <begin position="318"/>
        <end position="336"/>
    </location>
</feature>
<feature type="transmembrane region" description="Helical" evidence="7">
    <location>
        <begin position="484"/>
        <end position="507"/>
    </location>
</feature>
<feature type="transmembrane region" description="Helical" evidence="7">
    <location>
        <begin position="151"/>
        <end position="167"/>
    </location>
</feature>
<protein>
    <submittedName>
        <fullName evidence="9">NADH-quinone oxidoreductase subunit N</fullName>
    </submittedName>
</protein>
<sequence>MTPELDPFIAGPALVPAVAAVLVLLLDALLPRAHRLPLIVGALALAGGALSAVALRVRAASGEVPQTLCFEGDRALTVPLPTGPQTGTCLMQVSPSDALLQAVALLAGLAVLVLLLGGRGPERSDGREAGGVDGGHTAEGSGSVSAGRDPAVEAALLFAAVAGAAALPAAADLATWLVTLELATLPIVGLVALRGERHEGGAMPLLTTSLTSFALAVVGAGLWVTVTGSLRLDAAAAWSATQAPDDARILAAAAAFLVAGVAFKLSLVPFHAWTPTTYPSAGPRLALLLATVSTVAALAALSAVVEAAAAVLPTLQPALGVLAVASLLVGAVVALRQQDPVRLLAWSGITQAGWVVAPLVAGDTAAATGYLAVYAVAALTALAAVSALGLAGRELAEHRGLARREPLVAGSLVLALLTFAGLPPGIAGLLAKVAALRPLAADGLWWVALPAVIAAVVALAVYLRWVALLLAPEREEREGEPQRLPAVVATCGGALLVAATVAPALLLGVL</sequence>
<evidence type="ECO:0000256" key="2">
    <source>
        <dbReference type="ARBA" id="ARBA00022692"/>
    </source>
</evidence>
<feature type="transmembrane region" description="Helical" evidence="7">
    <location>
        <begin position="98"/>
        <end position="117"/>
    </location>
</feature>
<keyword evidence="3 7" id="KW-1133">Transmembrane helix</keyword>
<feature type="transmembrane region" description="Helical" evidence="7">
    <location>
        <begin position="173"/>
        <end position="193"/>
    </location>
</feature>
<feature type="transmembrane region" description="Helical" evidence="7">
    <location>
        <begin position="12"/>
        <end position="29"/>
    </location>
</feature>
<organism evidence="9 10">
    <name type="scientific">Janibacter alkaliphilus</name>
    <dbReference type="NCBI Taxonomy" id="1069963"/>
    <lineage>
        <taxon>Bacteria</taxon>
        <taxon>Bacillati</taxon>
        <taxon>Actinomycetota</taxon>
        <taxon>Actinomycetes</taxon>
        <taxon>Micrococcales</taxon>
        <taxon>Intrasporangiaceae</taxon>
        <taxon>Janibacter</taxon>
    </lineage>
</organism>
<keyword evidence="2 5" id="KW-0812">Transmembrane</keyword>
<evidence type="ECO:0000256" key="3">
    <source>
        <dbReference type="ARBA" id="ARBA00022989"/>
    </source>
</evidence>
<feature type="transmembrane region" description="Helical" evidence="7">
    <location>
        <begin position="367"/>
        <end position="391"/>
    </location>
</feature>
<dbReference type="PANTHER" id="PTHR22773">
    <property type="entry name" value="NADH DEHYDROGENASE"/>
    <property type="match status" value="1"/>
</dbReference>
<accession>A0A852XF96</accession>
<keyword evidence="4 7" id="KW-0472">Membrane</keyword>